<gene>
    <name evidence="7" type="primary">rps7</name>
</gene>
<keyword evidence="2 4" id="KW-0689">Ribosomal protein</keyword>
<reference evidence="7" key="1">
    <citation type="submission" date="2025-08" db="UniProtKB">
        <authorList>
            <consortium name="RefSeq"/>
        </authorList>
    </citation>
    <scope>IDENTIFICATION</scope>
    <source>
        <tissue evidence="7">Muscle</tissue>
    </source>
</reference>
<protein>
    <recommendedName>
        <fullName evidence="4">40S ribosomal protein S7</fullName>
    </recommendedName>
</protein>
<dbReference type="AlphaFoldDB" id="A0A6I9PZ06"/>
<dbReference type="CTD" id="6201"/>
<dbReference type="KEGG" id="ncc:104963554"/>
<name>A0A6I9PZ06_9TELE</name>
<dbReference type="GO" id="GO:0006364">
    <property type="term" value="P:rRNA processing"/>
    <property type="evidence" value="ECO:0007669"/>
    <property type="project" value="TreeGrafter"/>
</dbReference>
<evidence type="ECO:0000313" key="6">
    <source>
        <dbReference type="Proteomes" id="UP000504611"/>
    </source>
</evidence>
<dbReference type="GO" id="GO:0030686">
    <property type="term" value="C:90S preribosome"/>
    <property type="evidence" value="ECO:0007669"/>
    <property type="project" value="TreeGrafter"/>
</dbReference>
<evidence type="ECO:0000256" key="4">
    <source>
        <dbReference type="RuleBase" id="RU364105"/>
    </source>
</evidence>
<dbReference type="GO" id="GO:0032040">
    <property type="term" value="C:small-subunit processome"/>
    <property type="evidence" value="ECO:0007669"/>
    <property type="project" value="TreeGrafter"/>
</dbReference>
<dbReference type="InterPro" id="IPR000554">
    <property type="entry name" value="Ribosomal_eS7"/>
</dbReference>
<evidence type="ECO:0000256" key="3">
    <source>
        <dbReference type="ARBA" id="ARBA00023274"/>
    </source>
</evidence>
<dbReference type="GO" id="GO:0003735">
    <property type="term" value="F:structural constituent of ribosome"/>
    <property type="evidence" value="ECO:0007669"/>
    <property type="project" value="InterPro"/>
</dbReference>
<keyword evidence="6" id="KW-1185">Reference proteome</keyword>
<dbReference type="Proteomes" id="UP000504611">
    <property type="component" value="Unplaced"/>
</dbReference>
<dbReference type="RefSeq" id="XP_010790461.1">
    <property type="nucleotide sequence ID" value="XM_010792159.1"/>
</dbReference>
<feature type="compositionally biased region" description="Basic residues" evidence="5">
    <location>
        <begin position="24"/>
        <end position="42"/>
    </location>
</feature>
<dbReference type="GO" id="GO:0042274">
    <property type="term" value="P:ribosomal small subunit biogenesis"/>
    <property type="evidence" value="ECO:0007669"/>
    <property type="project" value="TreeGrafter"/>
</dbReference>
<proteinExistence type="inferred from homology"/>
<evidence type="ECO:0000256" key="2">
    <source>
        <dbReference type="ARBA" id="ARBA00022980"/>
    </source>
</evidence>
<evidence type="ECO:0000313" key="7">
    <source>
        <dbReference type="RefSeq" id="XP_010790461.1"/>
    </source>
</evidence>
<dbReference type="OrthoDB" id="1724687at2759"/>
<dbReference type="GO" id="GO:0022627">
    <property type="term" value="C:cytosolic small ribosomal subunit"/>
    <property type="evidence" value="ECO:0007669"/>
    <property type="project" value="TreeGrafter"/>
</dbReference>
<accession>A0A6I9PZ06</accession>
<keyword evidence="3 4" id="KW-0687">Ribonucleoprotein</keyword>
<dbReference type="GeneID" id="104963554"/>
<dbReference type="Pfam" id="PF01251">
    <property type="entry name" value="Ribosomal_S7e"/>
    <property type="match status" value="1"/>
</dbReference>
<sequence>MVGDKRSFSQRWASYDVVFQRRILPKPTRKSRTKNKQKRPRSRTLTAVHDAILEDLVFPSEIVGKRIRVKQDCSRLIKIHLDKAQQNNVEHKVSPRRCDRIFR</sequence>
<dbReference type="PANTHER" id="PTHR11278">
    <property type="entry name" value="40S RIBOSOMAL PROTEIN S7"/>
    <property type="match status" value="1"/>
</dbReference>
<comment type="similarity">
    <text evidence="1 4">Belongs to the eukaryotic ribosomal protein eS7 family.</text>
</comment>
<organism evidence="6 7">
    <name type="scientific">Notothenia coriiceps</name>
    <name type="common">black rockcod</name>
    <dbReference type="NCBI Taxonomy" id="8208"/>
    <lineage>
        <taxon>Eukaryota</taxon>
        <taxon>Metazoa</taxon>
        <taxon>Chordata</taxon>
        <taxon>Craniata</taxon>
        <taxon>Vertebrata</taxon>
        <taxon>Euteleostomi</taxon>
        <taxon>Actinopterygii</taxon>
        <taxon>Neopterygii</taxon>
        <taxon>Teleostei</taxon>
        <taxon>Neoteleostei</taxon>
        <taxon>Acanthomorphata</taxon>
        <taxon>Eupercaria</taxon>
        <taxon>Perciformes</taxon>
        <taxon>Notothenioidei</taxon>
        <taxon>Nototheniidae</taxon>
        <taxon>Notothenia</taxon>
    </lineage>
</organism>
<dbReference type="PANTHER" id="PTHR11278:SF0">
    <property type="entry name" value="SMALL RIBOSOMAL SUBUNIT PROTEIN ES7"/>
    <property type="match status" value="1"/>
</dbReference>
<feature type="region of interest" description="Disordered" evidence="5">
    <location>
        <begin position="24"/>
        <end position="43"/>
    </location>
</feature>
<evidence type="ECO:0000256" key="1">
    <source>
        <dbReference type="ARBA" id="ARBA00007820"/>
    </source>
</evidence>
<dbReference type="GO" id="GO:0006412">
    <property type="term" value="P:translation"/>
    <property type="evidence" value="ECO:0007669"/>
    <property type="project" value="InterPro"/>
</dbReference>
<evidence type="ECO:0000256" key="5">
    <source>
        <dbReference type="SAM" id="MobiDB-lite"/>
    </source>
</evidence>